<sequence length="381" mass="43741">MFNHRKKPCIMVLSLMFAMILSLSLLLSFSQAADDTVSNPRLRKYLDFLVSIDHCPYNIGFLLEELVRLELRETWNPEEYEITGGLELYAPTGFSLGEIDILVMRKSDSKVMMIGEAKMWRDLEKGLEKAKSQLARLKNTIEEKKWSRLYFKPDPKRVLDASIFDNNIQYLTFSSKGGVAVGFNQEVNISTSEGRILADLCIARHYEKVDYASNPRYGKYLELIRQFKKIPNDDRVLFTVITQANLMVDFNPQDYMISEELAYFDSEDRELGHVKLAVQSRKTGKIIWVSDLVYGWNDPVQGLKVYNNYLSQFDELRTSGKIARFAAARPKDYTLPADAADGTIVKEVIGPIGTKALGFSREIDVDEDVIFWLRCKAENRF</sequence>
<comment type="caution">
    <text evidence="3">The sequence shown here is derived from an EMBL/GenBank/DDBJ whole genome shotgun (WGS) entry which is preliminary data.</text>
</comment>
<evidence type="ECO:0000313" key="3">
    <source>
        <dbReference type="EMBL" id="PKK89492.1"/>
    </source>
</evidence>
<keyword evidence="2" id="KW-0732">Signal</keyword>
<dbReference type="Proteomes" id="UP000233256">
    <property type="component" value="Unassembled WGS sequence"/>
</dbReference>
<protein>
    <submittedName>
        <fullName evidence="3">Uncharacterized protein</fullName>
    </submittedName>
</protein>
<proteinExistence type="predicted"/>
<feature type="coiled-coil region" evidence="1">
    <location>
        <begin position="120"/>
        <end position="147"/>
    </location>
</feature>
<organism evidence="3 4">
    <name type="scientific">Candidatus Wallbacteria bacterium HGW-Wallbacteria-1</name>
    <dbReference type="NCBI Taxonomy" id="2013854"/>
    <lineage>
        <taxon>Bacteria</taxon>
        <taxon>Candidatus Walliibacteriota</taxon>
    </lineage>
</organism>
<evidence type="ECO:0000256" key="2">
    <source>
        <dbReference type="SAM" id="SignalP"/>
    </source>
</evidence>
<feature type="signal peptide" evidence="2">
    <location>
        <begin position="1"/>
        <end position="32"/>
    </location>
</feature>
<dbReference type="AlphaFoldDB" id="A0A2N1PMH7"/>
<gene>
    <name evidence="3" type="ORF">CVV64_13840</name>
</gene>
<accession>A0A2N1PMH7</accession>
<evidence type="ECO:0000313" key="4">
    <source>
        <dbReference type="Proteomes" id="UP000233256"/>
    </source>
</evidence>
<evidence type="ECO:0000256" key="1">
    <source>
        <dbReference type="SAM" id="Coils"/>
    </source>
</evidence>
<reference evidence="3 4" key="1">
    <citation type="journal article" date="2017" name="ISME J.">
        <title>Potential for microbial H2 and metal transformations associated with novel bacteria and archaea in deep terrestrial subsurface sediments.</title>
        <authorList>
            <person name="Hernsdorf A.W."/>
            <person name="Amano Y."/>
            <person name="Miyakawa K."/>
            <person name="Ise K."/>
            <person name="Suzuki Y."/>
            <person name="Anantharaman K."/>
            <person name="Probst A."/>
            <person name="Burstein D."/>
            <person name="Thomas B.C."/>
            <person name="Banfield J.F."/>
        </authorList>
    </citation>
    <scope>NUCLEOTIDE SEQUENCE [LARGE SCALE GENOMIC DNA]</scope>
    <source>
        <strain evidence="3">HGW-Wallbacteria-1</strain>
    </source>
</reference>
<name>A0A2N1PMH7_9BACT</name>
<keyword evidence="1" id="KW-0175">Coiled coil</keyword>
<dbReference type="EMBL" id="PGXC01000016">
    <property type="protein sequence ID" value="PKK89492.1"/>
    <property type="molecule type" value="Genomic_DNA"/>
</dbReference>
<feature type="chain" id="PRO_5014722576" evidence="2">
    <location>
        <begin position="33"/>
        <end position="381"/>
    </location>
</feature>